<dbReference type="Proteomes" id="UP000529637">
    <property type="component" value="Unassembled WGS sequence"/>
</dbReference>
<keyword evidence="1" id="KW-0489">Methyltransferase</keyword>
<reference evidence="3 4" key="1">
    <citation type="submission" date="2020-06" db="EMBL/GenBank/DDBJ databases">
        <title>Schlegella sp. ID0723 isolated from air conditioner.</title>
        <authorList>
            <person name="Kim D.Y."/>
            <person name="Kim D.-U."/>
        </authorList>
    </citation>
    <scope>NUCLEOTIDE SEQUENCE [LARGE SCALE GENOMIC DNA]</scope>
    <source>
        <strain evidence="3 4">ID0723</strain>
    </source>
</reference>
<sequence length="259" mass="28425">MGERLQVIRLKPQRIVDWWGGLGASAEVLASAYPDAQRVAVEPTPEWLARARRAQVRPWWKPNLRRSGPQACAENEVAGPAQLVWANLVLHAVEDPPALFARWHALLAVDGFAMFSCLGPATLQTLRELYAELGWGAPTLGFIDMHDLGDMMVEAGFADPVLDQETLTIRWASSERLLSDLRALGGNVAPDRFAGLRTPRWRARLADALEQRRDGDGAITLAFEVAYGHGFKGAPRLAAGAPTTVSLDDMRAMVRAGRR</sequence>
<dbReference type="Gene3D" id="3.40.50.150">
    <property type="entry name" value="Vaccinia Virus protein VP39"/>
    <property type="match status" value="1"/>
</dbReference>
<gene>
    <name evidence="3" type="ORF">HQN59_14850</name>
</gene>
<dbReference type="GO" id="GO:0032259">
    <property type="term" value="P:methylation"/>
    <property type="evidence" value="ECO:0007669"/>
    <property type="project" value="UniProtKB-KW"/>
</dbReference>
<dbReference type="Pfam" id="PF13489">
    <property type="entry name" value="Methyltransf_23"/>
    <property type="match status" value="1"/>
</dbReference>
<keyword evidence="2" id="KW-0808">Transferase</keyword>
<dbReference type="GO" id="GO:0008168">
    <property type="term" value="F:methyltransferase activity"/>
    <property type="evidence" value="ECO:0007669"/>
    <property type="project" value="UniProtKB-KW"/>
</dbReference>
<evidence type="ECO:0000256" key="1">
    <source>
        <dbReference type="ARBA" id="ARBA00022603"/>
    </source>
</evidence>
<dbReference type="PANTHER" id="PTHR13090">
    <property type="entry name" value="ARGININE-HYDROXYLASE NDUFAF5, MITOCHONDRIAL"/>
    <property type="match status" value="1"/>
</dbReference>
<evidence type="ECO:0000256" key="2">
    <source>
        <dbReference type="ARBA" id="ARBA00022679"/>
    </source>
</evidence>
<evidence type="ECO:0000313" key="4">
    <source>
        <dbReference type="Proteomes" id="UP000529637"/>
    </source>
</evidence>
<comment type="caution">
    <text evidence="3">The sequence shown here is derived from an EMBL/GenBank/DDBJ whole genome shotgun (WGS) entry which is preliminary data.</text>
</comment>
<evidence type="ECO:0000313" key="3">
    <source>
        <dbReference type="EMBL" id="NUZ07042.1"/>
    </source>
</evidence>
<accession>A0A7Y6NPV3</accession>
<dbReference type="AlphaFoldDB" id="A0A7Y6NPV3"/>
<dbReference type="SUPFAM" id="SSF53335">
    <property type="entry name" value="S-adenosyl-L-methionine-dependent methyltransferases"/>
    <property type="match status" value="1"/>
</dbReference>
<dbReference type="InterPro" id="IPR050602">
    <property type="entry name" value="Malonyl-ACP_OMT"/>
</dbReference>
<proteinExistence type="predicted"/>
<dbReference type="PANTHER" id="PTHR13090:SF1">
    <property type="entry name" value="ARGININE-HYDROXYLASE NDUFAF5, MITOCHONDRIAL"/>
    <property type="match status" value="1"/>
</dbReference>
<organism evidence="3 4">
    <name type="scientific">Piscinibacter koreensis</name>
    <dbReference type="NCBI Taxonomy" id="2742824"/>
    <lineage>
        <taxon>Bacteria</taxon>
        <taxon>Pseudomonadati</taxon>
        <taxon>Pseudomonadota</taxon>
        <taxon>Betaproteobacteria</taxon>
        <taxon>Burkholderiales</taxon>
        <taxon>Sphaerotilaceae</taxon>
        <taxon>Piscinibacter</taxon>
    </lineage>
</organism>
<protein>
    <submittedName>
        <fullName evidence="3">Biotin synthase</fullName>
    </submittedName>
</protein>
<keyword evidence="4" id="KW-1185">Reference proteome</keyword>
<dbReference type="EMBL" id="JABWMJ010000006">
    <property type="protein sequence ID" value="NUZ07042.1"/>
    <property type="molecule type" value="Genomic_DNA"/>
</dbReference>
<dbReference type="InterPro" id="IPR029063">
    <property type="entry name" value="SAM-dependent_MTases_sf"/>
</dbReference>
<name>A0A7Y6NPV3_9BURK</name>